<keyword evidence="4 9" id="KW-0862">Zinc</keyword>
<evidence type="ECO:0000259" key="10">
    <source>
        <dbReference type="SMART" id="SM00829"/>
    </source>
</evidence>
<protein>
    <recommendedName>
        <fullName evidence="7">Sorbitol dehydrogenase</fullName>
    </recommendedName>
    <alternativeName>
        <fullName evidence="8">Polyol dehydrogenase</fullName>
    </alternativeName>
</protein>
<dbReference type="GO" id="GO:0006062">
    <property type="term" value="P:sorbitol catabolic process"/>
    <property type="evidence" value="ECO:0007669"/>
    <property type="project" value="TreeGrafter"/>
</dbReference>
<dbReference type="InterPro" id="IPR036291">
    <property type="entry name" value="NAD(P)-bd_dom_sf"/>
</dbReference>
<dbReference type="GO" id="GO:0008270">
    <property type="term" value="F:zinc ion binding"/>
    <property type="evidence" value="ECO:0007669"/>
    <property type="project" value="InterPro"/>
</dbReference>
<dbReference type="PANTHER" id="PTHR43161:SF9">
    <property type="entry name" value="SORBITOL DEHYDROGENASE"/>
    <property type="match status" value="1"/>
</dbReference>
<keyword evidence="6" id="KW-0520">NAD</keyword>
<dbReference type="InterPro" id="IPR011032">
    <property type="entry name" value="GroES-like_sf"/>
</dbReference>
<dbReference type="Gene3D" id="3.40.50.720">
    <property type="entry name" value="NAD(P)-binding Rossmann-like Domain"/>
    <property type="match status" value="1"/>
</dbReference>
<dbReference type="InterPro" id="IPR013154">
    <property type="entry name" value="ADH-like_N"/>
</dbReference>
<evidence type="ECO:0000256" key="3">
    <source>
        <dbReference type="ARBA" id="ARBA00022723"/>
    </source>
</evidence>
<proteinExistence type="inferred from homology"/>
<dbReference type="Proteomes" id="UP001487740">
    <property type="component" value="Unassembled WGS sequence"/>
</dbReference>
<comment type="similarity">
    <text evidence="2 9">Belongs to the zinc-containing alcohol dehydrogenase family.</text>
</comment>
<comment type="cofactor">
    <cofactor evidence="1 9">
        <name>Zn(2+)</name>
        <dbReference type="ChEBI" id="CHEBI:29105"/>
    </cofactor>
</comment>
<dbReference type="InterPro" id="IPR045306">
    <property type="entry name" value="SDH-like"/>
</dbReference>
<evidence type="ECO:0000256" key="4">
    <source>
        <dbReference type="ARBA" id="ARBA00022833"/>
    </source>
</evidence>
<reference evidence="11 12" key="1">
    <citation type="submission" date="2023-03" db="EMBL/GenBank/DDBJ databases">
        <title>High-quality genome of Scylla paramamosain provides insights in environmental adaptation.</title>
        <authorList>
            <person name="Zhang L."/>
        </authorList>
    </citation>
    <scope>NUCLEOTIDE SEQUENCE [LARGE SCALE GENOMIC DNA]</scope>
    <source>
        <strain evidence="11">LZ_2023a</strain>
        <tissue evidence="11">Muscle</tissue>
    </source>
</reference>
<organism evidence="11 12">
    <name type="scientific">Scylla paramamosain</name>
    <name type="common">Mud crab</name>
    <dbReference type="NCBI Taxonomy" id="85552"/>
    <lineage>
        <taxon>Eukaryota</taxon>
        <taxon>Metazoa</taxon>
        <taxon>Ecdysozoa</taxon>
        <taxon>Arthropoda</taxon>
        <taxon>Crustacea</taxon>
        <taxon>Multicrustacea</taxon>
        <taxon>Malacostraca</taxon>
        <taxon>Eumalacostraca</taxon>
        <taxon>Eucarida</taxon>
        <taxon>Decapoda</taxon>
        <taxon>Pleocyemata</taxon>
        <taxon>Brachyura</taxon>
        <taxon>Eubrachyura</taxon>
        <taxon>Portunoidea</taxon>
        <taxon>Portunidae</taxon>
        <taxon>Portuninae</taxon>
        <taxon>Scylla</taxon>
    </lineage>
</organism>
<keyword evidence="5" id="KW-0560">Oxidoreductase</keyword>
<evidence type="ECO:0000313" key="11">
    <source>
        <dbReference type="EMBL" id="KAK8375578.1"/>
    </source>
</evidence>
<dbReference type="EMBL" id="JARAKH010000049">
    <property type="protein sequence ID" value="KAK8375578.1"/>
    <property type="molecule type" value="Genomic_DNA"/>
</dbReference>
<dbReference type="FunFam" id="3.40.50.720:FF:000068">
    <property type="entry name" value="Sorbitol dehydrogenase"/>
    <property type="match status" value="1"/>
</dbReference>
<evidence type="ECO:0000256" key="6">
    <source>
        <dbReference type="ARBA" id="ARBA00023027"/>
    </source>
</evidence>
<sequence>MDNTIVALHGVNDLRVEYLPVPEVDRDEVLIRVTKVGLCGSDLCAVYKGTHGDLRIGLPCGLGHEAAGVVTKCGQDVTHVKPGDRVTIEPGTFCRTCELCLTGKHNVCANSSFHGSPRFYPGCLARYYKHKALFVFRLPDSISDEEGAVVEPLAVAVHACRRAEVWAGCRMLVTGAGPIGLLCLSVAKALGATNILITDIKDSRLAMAKRMGADHTLLVTSEDTQCQVQQVQQIMGCQPDITMECSGTKAGLSLGIYVTKSGGKLVQVGVGAPEVTVPLGVYRYVNCFPIAIDLLAKKLVDVKPLITHRFNFEEFQKAFDMFRSAEDGAIKCMISKFTIANIRCSKDFTSHHDNPMVRLFK</sequence>
<evidence type="ECO:0000256" key="9">
    <source>
        <dbReference type="RuleBase" id="RU361277"/>
    </source>
</evidence>
<dbReference type="SUPFAM" id="SSF51735">
    <property type="entry name" value="NAD(P)-binding Rossmann-fold domains"/>
    <property type="match status" value="1"/>
</dbReference>
<evidence type="ECO:0000313" key="12">
    <source>
        <dbReference type="Proteomes" id="UP001487740"/>
    </source>
</evidence>
<dbReference type="Pfam" id="PF00107">
    <property type="entry name" value="ADH_zinc_N"/>
    <property type="match status" value="1"/>
</dbReference>
<keyword evidence="3 9" id="KW-0479">Metal-binding</keyword>
<evidence type="ECO:0000256" key="5">
    <source>
        <dbReference type="ARBA" id="ARBA00023002"/>
    </source>
</evidence>
<dbReference type="SMART" id="SM00829">
    <property type="entry name" value="PKS_ER"/>
    <property type="match status" value="1"/>
</dbReference>
<comment type="caution">
    <text evidence="11">The sequence shown here is derived from an EMBL/GenBank/DDBJ whole genome shotgun (WGS) entry which is preliminary data.</text>
</comment>
<dbReference type="CDD" id="cd05285">
    <property type="entry name" value="sorbitol_DH"/>
    <property type="match status" value="1"/>
</dbReference>
<evidence type="ECO:0000256" key="8">
    <source>
        <dbReference type="ARBA" id="ARBA00032485"/>
    </source>
</evidence>
<dbReference type="PROSITE" id="PS00059">
    <property type="entry name" value="ADH_ZINC"/>
    <property type="match status" value="1"/>
</dbReference>
<dbReference type="InterPro" id="IPR002328">
    <property type="entry name" value="ADH_Zn_CS"/>
</dbReference>
<dbReference type="AlphaFoldDB" id="A0AAW0SKA9"/>
<evidence type="ECO:0000256" key="7">
    <source>
        <dbReference type="ARBA" id="ARBA00026132"/>
    </source>
</evidence>
<dbReference type="InterPro" id="IPR013149">
    <property type="entry name" value="ADH-like_C"/>
</dbReference>
<gene>
    <name evidence="11" type="ORF">O3P69_008409</name>
</gene>
<dbReference type="PANTHER" id="PTHR43161">
    <property type="entry name" value="SORBITOL DEHYDROGENASE"/>
    <property type="match status" value="1"/>
</dbReference>
<feature type="domain" description="Enoyl reductase (ER)" evidence="10">
    <location>
        <begin position="10"/>
        <end position="325"/>
    </location>
</feature>
<dbReference type="InterPro" id="IPR020843">
    <property type="entry name" value="ER"/>
</dbReference>
<evidence type="ECO:0000256" key="2">
    <source>
        <dbReference type="ARBA" id="ARBA00008072"/>
    </source>
</evidence>
<dbReference type="GO" id="GO:0003939">
    <property type="term" value="F:L-iditol 2-dehydrogenase (NAD+) activity"/>
    <property type="evidence" value="ECO:0007669"/>
    <property type="project" value="TreeGrafter"/>
</dbReference>
<dbReference type="Gene3D" id="3.90.180.10">
    <property type="entry name" value="Medium-chain alcohol dehydrogenases, catalytic domain"/>
    <property type="match status" value="1"/>
</dbReference>
<keyword evidence="12" id="KW-1185">Reference proteome</keyword>
<dbReference type="SUPFAM" id="SSF50129">
    <property type="entry name" value="GroES-like"/>
    <property type="match status" value="1"/>
</dbReference>
<name>A0AAW0SKA9_SCYPA</name>
<evidence type="ECO:0000256" key="1">
    <source>
        <dbReference type="ARBA" id="ARBA00001947"/>
    </source>
</evidence>
<accession>A0AAW0SKA9</accession>
<dbReference type="Pfam" id="PF08240">
    <property type="entry name" value="ADH_N"/>
    <property type="match status" value="1"/>
</dbReference>